<dbReference type="InterPro" id="IPR000340">
    <property type="entry name" value="Dual-sp_phosphatase_cat-dom"/>
</dbReference>
<feature type="region of interest" description="Disordered" evidence="6">
    <location>
        <begin position="241"/>
        <end position="269"/>
    </location>
</feature>
<feature type="domain" description="Tyrosine-protein phosphatase" evidence="7">
    <location>
        <begin position="4"/>
        <end position="143"/>
    </location>
</feature>
<evidence type="ECO:0000256" key="5">
    <source>
        <dbReference type="ARBA" id="ARBA00048336"/>
    </source>
</evidence>
<evidence type="ECO:0000256" key="4">
    <source>
        <dbReference type="ARBA" id="ARBA00047761"/>
    </source>
</evidence>
<protein>
    <submittedName>
        <fullName evidence="9">Dual specificity protein phosphatase</fullName>
    </submittedName>
</protein>
<dbReference type="SMART" id="SM00195">
    <property type="entry name" value="DSPc"/>
    <property type="match status" value="1"/>
</dbReference>
<dbReference type="SUPFAM" id="SSF52799">
    <property type="entry name" value="(Phosphotyrosine protein) phosphatases II"/>
    <property type="match status" value="1"/>
</dbReference>
<reference evidence="9" key="1">
    <citation type="submission" date="2019-05" db="EMBL/GenBank/DDBJ databases">
        <title>Annotation for the trematode Paragonimus heterotremus.</title>
        <authorList>
            <person name="Choi Y.-J."/>
        </authorList>
    </citation>
    <scope>NUCLEOTIDE SEQUENCE</scope>
    <source>
        <strain evidence="9">LC</strain>
    </source>
</reference>
<dbReference type="PANTHER" id="PTHR45948">
    <property type="entry name" value="DUAL SPECIFICITY PROTEIN PHOSPHATASE DDB_G0269404-RELATED"/>
    <property type="match status" value="1"/>
</dbReference>
<dbReference type="GO" id="GO:0005829">
    <property type="term" value="C:cytosol"/>
    <property type="evidence" value="ECO:0007669"/>
    <property type="project" value="TreeGrafter"/>
</dbReference>
<keyword evidence="10" id="KW-1185">Reference proteome</keyword>
<dbReference type="Pfam" id="PF00782">
    <property type="entry name" value="DSPc"/>
    <property type="match status" value="1"/>
</dbReference>
<dbReference type="EMBL" id="LUCH01006506">
    <property type="protein sequence ID" value="KAF5397276.1"/>
    <property type="molecule type" value="Genomic_DNA"/>
</dbReference>
<dbReference type="AlphaFoldDB" id="A0A8J4T2Y5"/>
<dbReference type="InterPro" id="IPR000387">
    <property type="entry name" value="Tyr_Pase_dom"/>
</dbReference>
<dbReference type="PROSITE" id="PS50054">
    <property type="entry name" value="TYR_PHOSPHATASE_DUAL"/>
    <property type="match status" value="1"/>
</dbReference>
<dbReference type="GO" id="GO:0004722">
    <property type="term" value="F:protein serine/threonine phosphatase activity"/>
    <property type="evidence" value="ECO:0007669"/>
    <property type="project" value="UniProtKB-EC"/>
</dbReference>
<dbReference type="Proteomes" id="UP000748531">
    <property type="component" value="Unassembled WGS sequence"/>
</dbReference>
<gene>
    <name evidence="9" type="ORF">PHET_09570</name>
</gene>
<proteinExistence type="inferred from homology"/>
<dbReference type="OrthoDB" id="9979246at2759"/>
<comment type="catalytic activity">
    <reaction evidence="5">
        <text>O-phospho-L-threonyl-[protein] + H2O = L-threonyl-[protein] + phosphate</text>
        <dbReference type="Rhea" id="RHEA:47004"/>
        <dbReference type="Rhea" id="RHEA-COMP:11060"/>
        <dbReference type="Rhea" id="RHEA-COMP:11605"/>
        <dbReference type="ChEBI" id="CHEBI:15377"/>
        <dbReference type="ChEBI" id="CHEBI:30013"/>
        <dbReference type="ChEBI" id="CHEBI:43474"/>
        <dbReference type="ChEBI" id="CHEBI:61977"/>
        <dbReference type="EC" id="3.1.3.16"/>
    </reaction>
</comment>
<dbReference type="PROSITE" id="PS50056">
    <property type="entry name" value="TYR_PHOSPHATASE_2"/>
    <property type="match status" value="1"/>
</dbReference>
<dbReference type="InterPro" id="IPR029021">
    <property type="entry name" value="Prot-tyrosine_phosphatase-like"/>
</dbReference>
<dbReference type="GO" id="GO:0007165">
    <property type="term" value="P:signal transduction"/>
    <property type="evidence" value="ECO:0007669"/>
    <property type="project" value="TreeGrafter"/>
</dbReference>
<feature type="domain" description="Tyrosine specific protein phosphatases" evidence="8">
    <location>
        <begin position="63"/>
        <end position="121"/>
    </location>
</feature>
<comment type="similarity">
    <text evidence="1">Belongs to the protein-tyrosine phosphatase family. Non-receptor class dual specificity subfamily.</text>
</comment>
<sequence length="269" mass="29802">MGGEMSRIVPGIYVGGLSAAKSEMQLTKYGITHLCTVVLQYIEVKNRKQIVFRADDSPTERLSRFFEDACFFIHEARVSGGSVLIHCACGVSRSVTITLAYLLVLTDLCLADLFKAVQGARHCACPNSGFMQQLLDFEKSSELAVLREKLFSQFGEWPEDKRKADLEALDAALKAQEHFILHGVYPGETPLPHVRKSGDLPQTNVSDQGKPVFMEPPPSIHPLKPSCYTVYCHDEKPRQLSEFLATRTRPLDADEIQPAESNPAPPPSS</sequence>
<evidence type="ECO:0000313" key="10">
    <source>
        <dbReference type="Proteomes" id="UP000748531"/>
    </source>
</evidence>
<evidence type="ECO:0000256" key="3">
    <source>
        <dbReference type="ARBA" id="ARBA00022912"/>
    </source>
</evidence>
<keyword evidence="2" id="KW-0378">Hydrolase</keyword>
<dbReference type="GO" id="GO:0004725">
    <property type="term" value="F:protein tyrosine phosphatase activity"/>
    <property type="evidence" value="ECO:0007669"/>
    <property type="project" value="TreeGrafter"/>
</dbReference>
<evidence type="ECO:0000256" key="2">
    <source>
        <dbReference type="ARBA" id="ARBA00022801"/>
    </source>
</evidence>
<evidence type="ECO:0000256" key="1">
    <source>
        <dbReference type="ARBA" id="ARBA00008601"/>
    </source>
</evidence>
<accession>A0A8J4T2Y5</accession>
<organism evidence="9 10">
    <name type="scientific">Paragonimus heterotremus</name>
    <dbReference type="NCBI Taxonomy" id="100268"/>
    <lineage>
        <taxon>Eukaryota</taxon>
        <taxon>Metazoa</taxon>
        <taxon>Spiralia</taxon>
        <taxon>Lophotrochozoa</taxon>
        <taxon>Platyhelminthes</taxon>
        <taxon>Trematoda</taxon>
        <taxon>Digenea</taxon>
        <taxon>Plagiorchiida</taxon>
        <taxon>Troglotremata</taxon>
        <taxon>Troglotrematidae</taxon>
        <taxon>Paragonimus</taxon>
    </lineage>
</organism>
<comment type="catalytic activity">
    <reaction evidence="4">
        <text>O-phospho-L-seryl-[protein] + H2O = L-seryl-[protein] + phosphate</text>
        <dbReference type="Rhea" id="RHEA:20629"/>
        <dbReference type="Rhea" id="RHEA-COMP:9863"/>
        <dbReference type="Rhea" id="RHEA-COMP:11604"/>
        <dbReference type="ChEBI" id="CHEBI:15377"/>
        <dbReference type="ChEBI" id="CHEBI:29999"/>
        <dbReference type="ChEBI" id="CHEBI:43474"/>
        <dbReference type="ChEBI" id="CHEBI:83421"/>
        <dbReference type="EC" id="3.1.3.16"/>
    </reaction>
</comment>
<dbReference type="PANTHER" id="PTHR45948:SF2">
    <property type="entry name" value="DUAL SPECIFICITY PROTEIN PHOSPHATASE"/>
    <property type="match status" value="1"/>
</dbReference>
<dbReference type="InterPro" id="IPR020422">
    <property type="entry name" value="TYR_PHOSPHATASE_DUAL_dom"/>
</dbReference>
<evidence type="ECO:0000259" key="7">
    <source>
        <dbReference type="PROSITE" id="PS50054"/>
    </source>
</evidence>
<keyword evidence="3" id="KW-0904">Protein phosphatase</keyword>
<evidence type="ECO:0000313" key="9">
    <source>
        <dbReference type="EMBL" id="KAF5397276.1"/>
    </source>
</evidence>
<comment type="caution">
    <text evidence="9">The sequence shown here is derived from an EMBL/GenBank/DDBJ whole genome shotgun (WGS) entry which is preliminary data.</text>
</comment>
<evidence type="ECO:0000259" key="8">
    <source>
        <dbReference type="PROSITE" id="PS50056"/>
    </source>
</evidence>
<evidence type="ECO:0000256" key="6">
    <source>
        <dbReference type="SAM" id="MobiDB-lite"/>
    </source>
</evidence>
<dbReference type="Gene3D" id="3.90.190.10">
    <property type="entry name" value="Protein tyrosine phosphatase superfamily"/>
    <property type="match status" value="1"/>
</dbReference>
<name>A0A8J4T2Y5_9TREM</name>